<gene>
    <name evidence="1" type="ORF">WKW79_36265</name>
</gene>
<dbReference type="EMBL" id="JBBKZS010000053">
    <property type="protein sequence ID" value="MEJ8860039.1"/>
    <property type="molecule type" value="Genomic_DNA"/>
</dbReference>
<dbReference type="Proteomes" id="UP001367030">
    <property type="component" value="Unassembled WGS sequence"/>
</dbReference>
<proteinExistence type="predicted"/>
<keyword evidence="2" id="KW-1185">Reference proteome</keyword>
<evidence type="ECO:0000313" key="1">
    <source>
        <dbReference type="EMBL" id="MEJ8860039.1"/>
    </source>
</evidence>
<sequence length="62" mass="6717">MDTNLAQIQARLKWEVACERLAFALHPPPGAPEDGALEIAACVGLAQEALQELKQAFQLDQS</sequence>
<comment type="caution">
    <text evidence="1">The sequence shown here is derived from an EMBL/GenBank/DDBJ whole genome shotgun (WGS) entry which is preliminary data.</text>
</comment>
<organism evidence="1 2">
    <name type="scientific">Variovorax robiniae</name>
    <dbReference type="NCBI Taxonomy" id="1836199"/>
    <lineage>
        <taxon>Bacteria</taxon>
        <taxon>Pseudomonadati</taxon>
        <taxon>Pseudomonadota</taxon>
        <taxon>Betaproteobacteria</taxon>
        <taxon>Burkholderiales</taxon>
        <taxon>Comamonadaceae</taxon>
        <taxon>Variovorax</taxon>
    </lineage>
</organism>
<reference evidence="1 2" key="1">
    <citation type="submission" date="2024-03" db="EMBL/GenBank/DDBJ databases">
        <title>Novel species of the genus Variovorax.</title>
        <authorList>
            <person name="Liu Q."/>
            <person name="Xin Y.-H."/>
        </authorList>
    </citation>
    <scope>NUCLEOTIDE SEQUENCE [LARGE SCALE GENOMIC DNA]</scope>
    <source>
        <strain evidence="1 2">KACC 18901</strain>
    </source>
</reference>
<name>A0ABU8XJZ7_9BURK</name>
<accession>A0ABU8XJZ7</accession>
<protein>
    <submittedName>
        <fullName evidence="1">Uncharacterized protein</fullName>
    </submittedName>
</protein>
<evidence type="ECO:0000313" key="2">
    <source>
        <dbReference type="Proteomes" id="UP001367030"/>
    </source>
</evidence>
<dbReference type="RefSeq" id="WP_340340070.1">
    <property type="nucleotide sequence ID" value="NZ_JBBKZS010000053.1"/>
</dbReference>